<gene>
    <name evidence="2" type="ordered locus">Tlet_1490</name>
</gene>
<keyword evidence="3" id="KW-1185">Reference proteome</keyword>
<dbReference type="KEGG" id="tle:Tlet_1490"/>
<name>A8F7B2_PSELT</name>
<sequence length="196" mass="22711">MQEKILTVPATVVDQLTNMQEGLIYVELRDIETAVKKYGVFVDRDIAESDERFRQVIPYVVVMNDDKILLLRRTDKQGEKRLHNKFSVGVGGHIRREDGADPWCAFLNGMKREIDEEVKVDLLDLQYIGLINDLQSPVSRVHVGVAYIATATFHGLNEPDMFEYWWKALNEIRVDEKNLEGWSYLTILRLKELTQS</sequence>
<accession>A8F7B2</accession>
<dbReference type="STRING" id="416591.Tlet_1490"/>
<reference evidence="2 3" key="1">
    <citation type="submission" date="2007-08" db="EMBL/GenBank/DDBJ databases">
        <title>Complete sequence of Thermotoga lettingae TMO.</title>
        <authorList>
            <consortium name="US DOE Joint Genome Institute"/>
            <person name="Copeland A."/>
            <person name="Lucas S."/>
            <person name="Lapidus A."/>
            <person name="Barry K."/>
            <person name="Glavina del Rio T."/>
            <person name="Dalin E."/>
            <person name="Tice H."/>
            <person name="Pitluck S."/>
            <person name="Foster B."/>
            <person name="Bruce D."/>
            <person name="Schmutz J."/>
            <person name="Larimer F."/>
            <person name="Land M."/>
            <person name="Hauser L."/>
            <person name="Kyrpides N."/>
            <person name="Mikhailova N."/>
            <person name="Nelson K."/>
            <person name="Gogarten J.P."/>
            <person name="Noll K."/>
            <person name="Richardson P."/>
        </authorList>
    </citation>
    <scope>NUCLEOTIDE SEQUENCE [LARGE SCALE GENOMIC DNA]</scope>
    <source>
        <strain evidence="3">ATCC BAA-301 / DSM 14385 / NBRC 107922 / TMO</strain>
    </source>
</reference>
<feature type="domain" description="Nudix hydrolase" evidence="1">
    <location>
        <begin position="51"/>
        <end position="189"/>
    </location>
</feature>
<dbReference type="eggNOG" id="COG4112">
    <property type="taxonomic scope" value="Bacteria"/>
</dbReference>
<dbReference type="InterPro" id="IPR015797">
    <property type="entry name" value="NUDIX_hydrolase-like_dom_sf"/>
</dbReference>
<dbReference type="GO" id="GO:0016787">
    <property type="term" value="F:hydrolase activity"/>
    <property type="evidence" value="ECO:0007669"/>
    <property type="project" value="UniProtKB-KW"/>
</dbReference>
<keyword evidence="2" id="KW-0378">Hydrolase</keyword>
<dbReference type="HOGENOM" id="CLU_115729_0_0_0"/>
<dbReference type="Proteomes" id="UP000002016">
    <property type="component" value="Chromosome"/>
</dbReference>
<proteinExistence type="predicted"/>
<evidence type="ECO:0000313" key="3">
    <source>
        <dbReference type="Proteomes" id="UP000002016"/>
    </source>
</evidence>
<dbReference type="SUPFAM" id="SSF55811">
    <property type="entry name" value="Nudix"/>
    <property type="match status" value="1"/>
</dbReference>
<reference evidence="2 3" key="2">
    <citation type="journal article" date="2009" name="Proc. Natl. Acad. Sci. U.S.A.">
        <title>On the chimeric nature, thermophilic origin, and phylogenetic placement of the Thermotogales.</title>
        <authorList>
            <person name="Zhaxybayeva O."/>
            <person name="Swithers K.S."/>
            <person name="Lapierre P."/>
            <person name="Fournier G.P."/>
            <person name="Bickhart D.M."/>
            <person name="DeBoy R.T."/>
            <person name="Nelson K.E."/>
            <person name="Nesbo C.L."/>
            <person name="Doolittle W.F."/>
            <person name="Gogarten J.P."/>
            <person name="Noll K.M."/>
        </authorList>
    </citation>
    <scope>NUCLEOTIDE SEQUENCE [LARGE SCALE GENOMIC DNA]</scope>
    <source>
        <strain evidence="3">ATCC BAA-301 / DSM 14385 / NBRC 107922 / TMO</strain>
    </source>
</reference>
<dbReference type="RefSeq" id="WP_012003522.1">
    <property type="nucleotide sequence ID" value="NC_009828.1"/>
</dbReference>
<dbReference type="OrthoDB" id="6398375at2"/>
<dbReference type="AlphaFoldDB" id="A8F7B2"/>
<dbReference type="EMBL" id="CP000812">
    <property type="protein sequence ID" value="ABV34046.1"/>
    <property type="molecule type" value="Genomic_DNA"/>
</dbReference>
<dbReference type="InterPro" id="IPR000086">
    <property type="entry name" value="NUDIX_hydrolase_dom"/>
</dbReference>
<dbReference type="PROSITE" id="PS51462">
    <property type="entry name" value="NUDIX"/>
    <property type="match status" value="1"/>
</dbReference>
<dbReference type="Gene3D" id="3.90.79.10">
    <property type="entry name" value="Nucleoside Triphosphate Pyrophosphohydrolase"/>
    <property type="match status" value="1"/>
</dbReference>
<organism evidence="2 3">
    <name type="scientific">Pseudothermotoga lettingae (strain ATCC BAA-301 / DSM 14385 / NBRC 107922 / TMO)</name>
    <name type="common">Thermotoga lettingae</name>
    <dbReference type="NCBI Taxonomy" id="416591"/>
    <lineage>
        <taxon>Bacteria</taxon>
        <taxon>Thermotogati</taxon>
        <taxon>Thermotogota</taxon>
        <taxon>Thermotogae</taxon>
        <taxon>Thermotogales</taxon>
        <taxon>Thermotogaceae</taxon>
        <taxon>Pseudothermotoga</taxon>
    </lineage>
</organism>
<protein>
    <submittedName>
        <fullName evidence="2">NUDIX hydrolase</fullName>
    </submittedName>
</protein>
<evidence type="ECO:0000259" key="1">
    <source>
        <dbReference type="PROSITE" id="PS51462"/>
    </source>
</evidence>
<evidence type="ECO:0000313" key="2">
    <source>
        <dbReference type="EMBL" id="ABV34046.1"/>
    </source>
</evidence>